<proteinExistence type="predicted"/>
<evidence type="ECO:0000313" key="3">
    <source>
        <dbReference type="Proteomes" id="UP000014480"/>
    </source>
</evidence>
<dbReference type="Proteomes" id="UP000014480">
    <property type="component" value="Unassembled WGS sequence"/>
</dbReference>
<dbReference type="AlphaFoldDB" id="A0A484G030"/>
<keyword evidence="3" id="KW-1185">Reference proteome</keyword>
<evidence type="ECO:0000256" key="1">
    <source>
        <dbReference type="SAM" id="SignalP"/>
    </source>
</evidence>
<feature type="signal peptide" evidence="1">
    <location>
        <begin position="1"/>
        <end position="20"/>
    </location>
</feature>
<dbReference type="EMBL" id="AMCV02000005">
    <property type="protein sequence ID" value="TDZ23533.1"/>
    <property type="molecule type" value="Genomic_DNA"/>
</dbReference>
<comment type="caution">
    <text evidence="2">The sequence shown here is derived from an EMBL/GenBank/DDBJ whole genome shotgun (WGS) entry which is preliminary data.</text>
</comment>
<protein>
    <submittedName>
        <fullName evidence="2">Uncharacterized protein</fullName>
    </submittedName>
</protein>
<gene>
    <name evidence="2" type="ORF">Cob_v003321</name>
</gene>
<evidence type="ECO:0000313" key="2">
    <source>
        <dbReference type="EMBL" id="TDZ23533.1"/>
    </source>
</evidence>
<feature type="chain" id="PRO_5019798387" evidence="1">
    <location>
        <begin position="21"/>
        <end position="90"/>
    </location>
</feature>
<sequence>MLYLTFITVVVLLFGDTSHSQELANTSSISGNSIISSSDQGRNASLWPIIKNRAVGQESSNIPVYRDMIEALTVGHILGERCLDSGQQHS</sequence>
<accession>A0A484G030</accession>
<name>A0A484G030_COLOR</name>
<reference evidence="3" key="2">
    <citation type="journal article" date="2019" name="Mol. Plant Microbe Interact.">
        <title>Genome sequence resources for four phytopathogenic fungi from the Colletotrichum orbiculare species complex.</title>
        <authorList>
            <person name="Gan P."/>
            <person name="Tsushima A."/>
            <person name="Narusaka M."/>
            <person name="Narusaka Y."/>
            <person name="Takano Y."/>
            <person name="Kubo Y."/>
            <person name="Shirasu K."/>
        </authorList>
    </citation>
    <scope>GENOME REANNOTATION</scope>
    <source>
        <strain evidence="3">104-T / ATCC 96160 / CBS 514.97 / LARS 414 / MAFF 240422</strain>
    </source>
</reference>
<organism evidence="2 3">
    <name type="scientific">Colletotrichum orbiculare (strain 104-T / ATCC 96160 / CBS 514.97 / LARS 414 / MAFF 240422)</name>
    <name type="common">Cucumber anthracnose fungus</name>
    <name type="synonym">Colletotrichum lagenarium</name>
    <dbReference type="NCBI Taxonomy" id="1213857"/>
    <lineage>
        <taxon>Eukaryota</taxon>
        <taxon>Fungi</taxon>
        <taxon>Dikarya</taxon>
        <taxon>Ascomycota</taxon>
        <taxon>Pezizomycotina</taxon>
        <taxon>Sordariomycetes</taxon>
        <taxon>Hypocreomycetidae</taxon>
        <taxon>Glomerellales</taxon>
        <taxon>Glomerellaceae</taxon>
        <taxon>Colletotrichum</taxon>
        <taxon>Colletotrichum orbiculare species complex</taxon>
    </lineage>
</organism>
<reference evidence="3" key="1">
    <citation type="journal article" date="2013" name="New Phytol.">
        <title>Comparative genomic and transcriptomic analyses reveal the hemibiotrophic stage shift of Colletotrichum fungi.</title>
        <authorList>
            <person name="Gan P."/>
            <person name="Ikeda K."/>
            <person name="Irieda H."/>
            <person name="Narusaka M."/>
            <person name="O'Connell R.J."/>
            <person name="Narusaka Y."/>
            <person name="Takano Y."/>
            <person name="Kubo Y."/>
            <person name="Shirasu K."/>
        </authorList>
    </citation>
    <scope>NUCLEOTIDE SEQUENCE [LARGE SCALE GENOMIC DNA]</scope>
    <source>
        <strain evidence="3">104-T / ATCC 96160 / CBS 514.97 / LARS 414 / MAFF 240422</strain>
    </source>
</reference>
<keyword evidence="1" id="KW-0732">Signal</keyword>